<reference evidence="1" key="1">
    <citation type="submission" date="2016-04" db="EMBL/GenBank/DDBJ databases">
        <authorList>
            <person name="Nguyen H.D."/>
            <person name="Samba Siva P."/>
            <person name="Cullis J."/>
            <person name="Levesque C.A."/>
            <person name="Hambleton S."/>
        </authorList>
    </citation>
    <scope>NUCLEOTIDE SEQUENCE</scope>
    <source>
        <strain evidence="1">DAOMC 236416</strain>
    </source>
</reference>
<sequence>MGYEHRRTFCCCIPTRLGVLILSSLTLLASAVNAWASLSPILSDSNGPNDWLSNYKNLSSSSRAILIINGSVAIASGLCALAGLIGAIIRQRRLVGLYSFAVWVLLLASVALGSLSIWSAYKNKAQVVSNCAQQITVGQNREGGQQWKEQMCSDAYRVGLIVTCVVFAVVCLIQTYLCVIVGRYKHQLDAEHVARTPVGVPSRSQYQYVHDVEKHGV</sequence>
<gene>
    <name evidence="1" type="ORF">A4X13_0g4565</name>
</gene>
<evidence type="ECO:0000313" key="1">
    <source>
        <dbReference type="EMBL" id="KAE8250612.1"/>
    </source>
</evidence>
<reference evidence="1" key="2">
    <citation type="journal article" date="2019" name="IMA Fungus">
        <title>Genome sequencing and comparison of five Tilletia species to identify candidate genes for the detection of regulated species infecting wheat.</title>
        <authorList>
            <person name="Nguyen H.D.T."/>
            <person name="Sultana T."/>
            <person name="Kesanakurti P."/>
            <person name="Hambleton S."/>
        </authorList>
    </citation>
    <scope>NUCLEOTIDE SEQUENCE</scope>
    <source>
        <strain evidence="1">DAOMC 236416</strain>
    </source>
</reference>
<dbReference type="AlphaFoldDB" id="A0A177TTJ7"/>
<dbReference type="Proteomes" id="UP000077521">
    <property type="component" value="Unassembled WGS sequence"/>
</dbReference>
<keyword evidence="2" id="KW-1185">Reference proteome</keyword>
<name>A0A177TTJ7_9BASI</name>
<proteinExistence type="predicted"/>
<comment type="caution">
    <text evidence="1">The sequence shown here is derived from an EMBL/GenBank/DDBJ whole genome shotgun (WGS) entry which is preliminary data.</text>
</comment>
<accession>A0A177TTJ7</accession>
<organism evidence="1 2">
    <name type="scientific">Tilletia indica</name>
    <dbReference type="NCBI Taxonomy" id="43049"/>
    <lineage>
        <taxon>Eukaryota</taxon>
        <taxon>Fungi</taxon>
        <taxon>Dikarya</taxon>
        <taxon>Basidiomycota</taxon>
        <taxon>Ustilaginomycotina</taxon>
        <taxon>Exobasidiomycetes</taxon>
        <taxon>Tilletiales</taxon>
        <taxon>Tilletiaceae</taxon>
        <taxon>Tilletia</taxon>
    </lineage>
</organism>
<dbReference type="EMBL" id="LWDF02000306">
    <property type="protein sequence ID" value="KAE8250612.1"/>
    <property type="molecule type" value="Genomic_DNA"/>
</dbReference>
<protein>
    <submittedName>
        <fullName evidence="1">Uncharacterized protein</fullName>
    </submittedName>
</protein>
<evidence type="ECO:0000313" key="2">
    <source>
        <dbReference type="Proteomes" id="UP000077521"/>
    </source>
</evidence>